<accession>A0A9E8JPN1</accession>
<dbReference type="Pfam" id="PF01343">
    <property type="entry name" value="Peptidase_S49"/>
    <property type="match status" value="1"/>
</dbReference>
<organism evidence="10 11">
    <name type="scientific">Venatoribacter cucullus</name>
    <dbReference type="NCBI Taxonomy" id="2661630"/>
    <lineage>
        <taxon>Bacteria</taxon>
        <taxon>Pseudomonadati</taxon>
        <taxon>Pseudomonadota</taxon>
        <taxon>Gammaproteobacteria</taxon>
        <taxon>Oceanospirillales</taxon>
        <taxon>Oceanospirillaceae</taxon>
        <taxon>Venatoribacter</taxon>
    </lineage>
</organism>
<dbReference type="Gene3D" id="6.20.330.10">
    <property type="match status" value="1"/>
</dbReference>
<keyword evidence="5" id="KW-0812">Transmembrane</keyword>
<keyword evidence="11" id="KW-1185">Reference proteome</keyword>
<protein>
    <submittedName>
        <fullName evidence="10">Protease SohB</fullName>
        <ecNumber evidence="10">3.4.21.-</ecNumber>
    </submittedName>
</protein>
<dbReference type="EMBL" id="CP046056">
    <property type="protein sequence ID" value="QQD24212.1"/>
    <property type="molecule type" value="Genomic_DNA"/>
</dbReference>
<keyword evidence="3" id="KW-1003">Cell membrane</keyword>
<dbReference type="KEGG" id="vcw:GJQ55_06855"/>
<dbReference type="EC" id="3.4.21.-" evidence="10"/>
<dbReference type="Proteomes" id="UP000596074">
    <property type="component" value="Chromosome"/>
</dbReference>
<keyword evidence="8" id="KW-1133">Transmembrane helix</keyword>
<evidence type="ECO:0000256" key="9">
    <source>
        <dbReference type="ARBA" id="ARBA00023136"/>
    </source>
</evidence>
<evidence type="ECO:0000256" key="7">
    <source>
        <dbReference type="ARBA" id="ARBA00022825"/>
    </source>
</evidence>
<evidence type="ECO:0000256" key="3">
    <source>
        <dbReference type="ARBA" id="ARBA00022475"/>
    </source>
</evidence>
<dbReference type="Pfam" id="PF08496">
    <property type="entry name" value="Peptidase_S49_N"/>
    <property type="match status" value="1"/>
</dbReference>
<dbReference type="AlphaFoldDB" id="A0A9E8JPN1"/>
<comment type="subcellular location">
    <subcellularLocation>
        <location evidence="1">Cell membrane</location>
    </subcellularLocation>
</comment>
<keyword evidence="7" id="KW-0720">Serine protease</keyword>
<dbReference type="InterPro" id="IPR029045">
    <property type="entry name" value="ClpP/crotonase-like_dom_sf"/>
</dbReference>
<keyword evidence="6 10" id="KW-0378">Hydrolase</keyword>
<dbReference type="InterPro" id="IPR047272">
    <property type="entry name" value="S49_SppA_C"/>
</dbReference>
<reference evidence="10 11" key="1">
    <citation type="submission" date="2019-11" db="EMBL/GenBank/DDBJ databases">
        <title>Venatorbacter sp. nov. a predator of Campylobacter and other Gram-negative bacteria.</title>
        <authorList>
            <person name="Saeedi A."/>
            <person name="Cummings N.J."/>
            <person name="Connerton I.F."/>
            <person name="Connerton P.L."/>
        </authorList>
    </citation>
    <scope>NUCLEOTIDE SEQUENCE [LARGE SCALE GENOMIC DNA]</scope>
    <source>
        <strain evidence="10">XL5</strain>
    </source>
</reference>
<keyword evidence="9" id="KW-0472">Membrane</keyword>
<dbReference type="PANTHER" id="PTHR42987">
    <property type="entry name" value="PEPTIDASE S49"/>
    <property type="match status" value="1"/>
</dbReference>
<evidence type="ECO:0000256" key="1">
    <source>
        <dbReference type="ARBA" id="ARBA00004236"/>
    </source>
</evidence>
<proteinExistence type="inferred from homology"/>
<evidence type="ECO:0000256" key="6">
    <source>
        <dbReference type="ARBA" id="ARBA00022801"/>
    </source>
</evidence>
<dbReference type="NCBIfam" id="NF008745">
    <property type="entry name" value="PRK11778.1"/>
    <property type="match status" value="1"/>
</dbReference>
<comment type="similarity">
    <text evidence="2">Belongs to the peptidase S49 family.</text>
</comment>
<dbReference type="GO" id="GO:0006508">
    <property type="term" value="P:proteolysis"/>
    <property type="evidence" value="ECO:0007669"/>
    <property type="project" value="UniProtKB-KW"/>
</dbReference>
<name>A0A9E8JPN1_9GAMM</name>
<dbReference type="InterPro" id="IPR013703">
    <property type="entry name" value="Peptidase_S49_N_proteobac"/>
</dbReference>
<dbReference type="GO" id="GO:0004252">
    <property type="term" value="F:serine-type endopeptidase activity"/>
    <property type="evidence" value="ECO:0007669"/>
    <property type="project" value="InterPro"/>
</dbReference>
<sequence length="354" mass="39639">MEFLADYGSFLLKAVTIVVAIIVIAGALVSLGSRHKRRNEGELVVKKINDELEDFKQDLEIALYSEAELKQLDKDRKKEDKEKEKADKKRVKDGQPDDTARKRVFVMDFNGDIQASEAELLRHEITAVLTMAVPEQDEVVIRLESPGGMVHSYGYAASQLQRVRDHGIPLTVCVDQVAASGGYMMAAIANRIVAAPFAIIGSIGVVAQLPNFNRLLKKHDIDFELFTAGEYKRTVTMFGYNSAKAKEKFQSDLEDTHELFKHHVKHFRPQLAVETVANGDIWYGQQALEQGLIDSIGTSDDYLVNACANADVFSVRYEFRKSLQEKLGLAVQKGTEGAMMRLFTLLQRQQQTKG</sequence>
<keyword evidence="4 10" id="KW-0645">Protease</keyword>
<dbReference type="SUPFAM" id="SSF52096">
    <property type="entry name" value="ClpP/crotonase"/>
    <property type="match status" value="1"/>
</dbReference>
<dbReference type="RefSeq" id="WP_228344250.1">
    <property type="nucleotide sequence ID" value="NZ_CP045550.1"/>
</dbReference>
<dbReference type="GO" id="GO:0005886">
    <property type="term" value="C:plasma membrane"/>
    <property type="evidence" value="ECO:0007669"/>
    <property type="project" value="UniProtKB-SubCell"/>
</dbReference>
<evidence type="ECO:0000313" key="11">
    <source>
        <dbReference type="Proteomes" id="UP000596074"/>
    </source>
</evidence>
<dbReference type="CDD" id="cd07023">
    <property type="entry name" value="S49_Sppa_N_C"/>
    <property type="match status" value="1"/>
</dbReference>
<dbReference type="Gene3D" id="3.90.226.10">
    <property type="entry name" value="2-enoyl-CoA Hydratase, Chain A, domain 1"/>
    <property type="match status" value="1"/>
</dbReference>
<evidence type="ECO:0000256" key="4">
    <source>
        <dbReference type="ARBA" id="ARBA00022670"/>
    </source>
</evidence>
<gene>
    <name evidence="10" type="primary">sohB</name>
    <name evidence="10" type="ORF">GJQ55_06855</name>
</gene>
<dbReference type="InterPro" id="IPR002142">
    <property type="entry name" value="Peptidase_S49"/>
</dbReference>
<evidence type="ECO:0000256" key="5">
    <source>
        <dbReference type="ARBA" id="ARBA00022692"/>
    </source>
</evidence>
<evidence type="ECO:0000256" key="8">
    <source>
        <dbReference type="ARBA" id="ARBA00022989"/>
    </source>
</evidence>
<evidence type="ECO:0000313" key="10">
    <source>
        <dbReference type="EMBL" id="QQD24212.1"/>
    </source>
</evidence>
<dbReference type="PANTHER" id="PTHR42987:SF4">
    <property type="entry name" value="PROTEASE SOHB-RELATED"/>
    <property type="match status" value="1"/>
</dbReference>
<evidence type="ECO:0000256" key="2">
    <source>
        <dbReference type="ARBA" id="ARBA00008683"/>
    </source>
</evidence>